<comment type="caution">
    <text evidence="2">The sequence shown here is derived from an EMBL/GenBank/DDBJ whole genome shotgun (WGS) entry which is preliminary data.</text>
</comment>
<dbReference type="InterPro" id="IPR011727">
    <property type="entry name" value="CHP02117"/>
</dbReference>
<proteinExistence type="predicted"/>
<dbReference type="Proteomes" id="UP001231736">
    <property type="component" value="Unassembled WGS sequence"/>
</dbReference>
<gene>
    <name evidence="2" type="ORF">QJU97_08075</name>
</gene>
<keyword evidence="1" id="KW-0472">Membrane</keyword>
<feature type="transmembrane region" description="Helical" evidence="1">
    <location>
        <begin position="7"/>
        <end position="30"/>
    </location>
</feature>
<name>A0AAJ6NEM8_9PAST</name>
<dbReference type="AlphaFoldDB" id="A0AAJ6NEM8"/>
<dbReference type="Pfam" id="PF09601">
    <property type="entry name" value="DUF2459"/>
    <property type="match status" value="1"/>
</dbReference>
<evidence type="ECO:0000256" key="1">
    <source>
        <dbReference type="SAM" id="Phobius"/>
    </source>
</evidence>
<accession>A0AAJ6NEM8</accession>
<dbReference type="NCBIfam" id="TIGR02117">
    <property type="entry name" value="chp_urease_rgn"/>
    <property type="match status" value="1"/>
</dbReference>
<organism evidence="2 3">
    <name type="scientific">Phocoenobacter skyensis</name>
    <dbReference type="NCBI Taxonomy" id="97481"/>
    <lineage>
        <taxon>Bacteria</taxon>
        <taxon>Pseudomonadati</taxon>
        <taxon>Pseudomonadota</taxon>
        <taxon>Gammaproteobacteria</taxon>
        <taxon>Pasteurellales</taxon>
        <taxon>Pasteurellaceae</taxon>
        <taxon>Phocoenobacter</taxon>
    </lineage>
</organism>
<protein>
    <submittedName>
        <fullName evidence="2">TIGR02117 family protein</fullName>
    </submittedName>
</protein>
<evidence type="ECO:0000313" key="3">
    <source>
        <dbReference type="Proteomes" id="UP001231736"/>
    </source>
</evidence>
<keyword evidence="1" id="KW-1133">Transmembrane helix</keyword>
<dbReference type="RefSeq" id="WP_306376176.1">
    <property type="nucleotide sequence ID" value="NZ_JASAYT010000025.1"/>
</dbReference>
<keyword evidence="1" id="KW-0812">Transmembrane</keyword>
<reference evidence="2" key="1">
    <citation type="journal article" date="2023" name="Front. Microbiol.">
        <title>Phylogeography and host specificity of Pasteurellaceae pathogenic to sea-farmed fish in the north-east Atlantic.</title>
        <authorList>
            <person name="Gulla S."/>
            <person name="Colquhoun D.J."/>
            <person name="Olsen A.B."/>
            <person name="Spilsberg B."/>
            <person name="Lagesen K."/>
            <person name="Aakesson C.P."/>
            <person name="Strom S."/>
            <person name="Manji F."/>
            <person name="Birkbeck T.H."/>
            <person name="Nilsen H.K."/>
        </authorList>
    </citation>
    <scope>NUCLEOTIDE SEQUENCE</scope>
    <source>
        <strain evidence="2">98B1</strain>
    </source>
</reference>
<evidence type="ECO:0000313" key="2">
    <source>
        <dbReference type="EMBL" id="MDP8175411.1"/>
    </source>
</evidence>
<sequence length="212" mass="24380">MKILRKLILTFSFILTTYIVVSLILGSITVERTDKSSTPNQSIYLTSNGIHLDIVLPKEGVSPSLLSDIEYYPTDRYLAFGWGDENFYLNTPTWKDLTFKTVFKAIFLKSTALLHVTRYQEISLNWVEVKVTAKELQKLNHYIANSFITDNAGKKVLLKDKGYTLRDYFYKAKGSYSMFNTCNSWANNGFKQSGLKASLWTPFDFGLLNKYR</sequence>
<dbReference type="EMBL" id="JASAYT010000025">
    <property type="protein sequence ID" value="MDP8175411.1"/>
    <property type="molecule type" value="Genomic_DNA"/>
</dbReference>